<sequence>MDYVTIDFEASCLPRHGRSFPIEVGIADAKGARSWLIRPLTDWRAWDWTREALDLHGISPEQLEQEGMPADRVFAELDRAVGGRRLVADSGIDGYWWDMLAKAAGRESARPIEHVSAILDALAVTSEDIFAAQRHADRLCPARHRAANDALWLWTVLAKLEPRAGELPHPAYLPSLPNYEPRSMVLQNR</sequence>
<accession>A0A292ZLG1</accession>
<dbReference type="Gene3D" id="3.30.420.10">
    <property type="entry name" value="Ribonuclease H-like superfamily/Ribonuclease H"/>
    <property type="match status" value="1"/>
</dbReference>
<reference evidence="1 2" key="1">
    <citation type="journal article" date="2013" name="Biodegradation">
        <title>Occurrence of 4-tert-butylphenol (4-t-BP) biodegradation in an aquatic sample caused by the presence of Spirodela polyrrhiza and isolation of a 4-t-BP-utilizing bacterium.</title>
        <authorList>
            <person name="Ogata Y."/>
            <person name="Toyama T."/>
            <person name="Yu N."/>
            <person name="Wang X."/>
            <person name="Sei K."/>
            <person name="Ike M."/>
        </authorList>
    </citation>
    <scope>NUCLEOTIDE SEQUENCE [LARGE SCALE GENOMIC DNA]</scope>
    <source>
        <strain evidence="1 2">OMI</strain>
    </source>
</reference>
<protein>
    <recommendedName>
        <fullName evidence="3">Exonuclease domain-containing protein</fullName>
    </recommendedName>
</protein>
<evidence type="ECO:0000313" key="2">
    <source>
        <dbReference type="Proteomes" id="UP000221538"/>
    </source>
</evidence>
<dbReference type="AlphaFoldDB" id="A0A292ZLG1"/>
<comment type="caution">
    <text evidence="1">The sequence shown here is derived from an EMBL/GenBank/DDBJ whole genome shotgun (WGS) entry which is preliminary data.</text>
</comment>
<name>A0A292ZLG1_SPHSA</name>
<dbReference type="GO" id="GO:0003676">
    <property type="term" value="F:nucleic acid binding"/>
    <property type="evidence" value="ECO:0007669"/>
    <property type="project" value="InterPro"/>
</dbReference>
<dbReference type="EMBL" id="BEWI01000032">
    <property type="protein sequence ID" value="GAY23709.1"/>
    <property type="molecule type" value="Genomic_DNA"/>
</dbReference>
<organism evidence="1 2">
    <name type="scientific">Sphingobium fuliginis (strain ATCC 27551)</name>
    <dbReference type="NCBI Taxonomy" id="336203"/>
    <lineage>
        <taxon>Bacteria</taxon>
        <taxon>Pseudomonadati</taxon>
        <taxon>Pseudomonadota</taxon>
        <taxon>Alphaproteobacteria</taxon>
        <taxon>Sphingomonadales</taxon>
        <taxon>Sphingomonadaceae</taxon>
        <taxon>Sphingobium</taxon>
    </lineage>
</organism>
<dbReference type="RefSeq" id="WP_193989141.1">
    <property type="nucleotide sequence ID" value="NZ_BEWI01000032.1"/>
</dbReference>
<gene>
    <name evidence="1" type="ORF">SFOMI_4287</name>
</gene>
<evidence type="ECO:0008006" key="3">
    <source>
        <dbReference type="Google" id="ProtNLM"/>
    </source>
</evidence>
<dbReference type="InterPro" id="IPR012337">
    <property type="entry name" value="RNaseH-like_sf"/>
</dbReference>
<proteinExistence type="predicted"/>
<evidence type="ECO:0000313" key="1">
    <source>
        <dbReference type="EMBL" id="GAY23709.1"/>
    </source>
</evidence>
<reference evidence="1 2" key="2">
    <citation type="journal article" date="2013" name="Environ. Sci. Technol.">
        <title>The 4-tert-butylphenol-utilizing bacterium Sphingobium fuliginis OMI can degrade bisphenols via phenolic ring hydroxylation and meta-cleavage pathway.</title>
        <authorList>
            <person name="Ogata Y."/>
            <person name="Goda S."/>
            <person name="Toyama T."/>
            <person name="Sei K."/>
            <person name="Ike M."/>
        </authorList>
    </citation>
    <scope>NUCLEOTIDE SEQUENCE [LARGE SCALE GENOMIC DNA]</scope>
    <source>
        <strain evidence="1 2">OMI</strain>
    </source>
</reference>
<dbReference type="Proteomes" id="UP000221538">
    <property type="component" value="Unassembled WGS sequence"/>
</dbReference>
<dbReference type="InterPro" id="IPR036397">
    <property type="entry name" value="RNaseH_sf"/>
</dbReference>
<dbReference type="SUPFAM" id="SSF53098">
    <property type="entry name" value="Ribonuclease H-like"/>
    <property type="match status" value="1"/>
</dbReference>